<evidence type="ECO:0000256" key="2">
    <source>
        <dbReference type="ARBA" id="ARBA00022475"/>
    </source>
</evidence>
<dbReference type="EMBL" id="JAUSZS010000004">
    <property type="protein sequence ID" value="MDQ0934169.1"/>
    <property type="molecule type" value="Genomic_DNA"/>
</dbReference>
<keyword evidence="5 7" id="KW-0472">Membrane</keyword>
<evidence type="ECO:0000256" key="4">
    <source>
        <dbReference type="ARBA" id="ARBA00022989"/>
    </source>
</evidence>
<feature type="transmembrane region" description="Helical" evidence="7">
    <location>
        <begin position="424"/>
        <end position="441"/>
    </location>
</feature>
<dbReference type="RefSeq" id="WP_307627817.1">
    <property type="nucleotide sequence ID" value="NZ_JAUSZS010000004.1"/>
</dbReference>
<comment type="similarity">
    <text evidence="6">Belongs to the YccS/YhfK family.</text>
</comment>
<keyword evidence="2" id="KW-1003">Cell membrane</keyword>
<evidence type="ECO:0000313" key="10">
    <source>
        <dbReference type="Proteomes" id="UP001223072"/>
    </source>
</evidence>
<dbReference type="Proteomes" id="UP001223072">
    <property type="component" value="Unassembled WGS sequence"/>
</dbReference>
<feature type="domain" description="Integral membrane bound transporter" evidence="8">
    <location>
        <begin position="367"/>
        <end position="488"/>
    </location>
</feature>
<accession>A0ABU0RQD7</accession>
<dbReference type="Pfam" id="PF13515">
    <property type="entry name" value="FUSC_2"/>
    <property type="match status" value="1"/>
</dbReference>
<name>A0ABU0RQD7_9ACTN</name>
<keyword evidence="4 7" id="KW-1133">Transmembrane helix</keyword>
<comment type="caution">
    <text evidence="9">The sequence shown here is derived from an EMBL/GenBank/DDBJ whole genome shotgun (WGS) entry which is preliminary data.</text>
</comment>
<feature type="transmembrane region" description="Helical" evidence="7">
    <location>
        <begin position="106"/>
        <end position="135"/>
    </location>
</feature>
<sequence>MSREFPIGLTPPDWLVRNLRPQPAPPVNRPAVARAAIAMSLPLAVGLATGHATYGALASMGALSGVIGDTADAYRMRILNIAIPQFFGALGVTLGALVYGHGWTAVAAVTCVALVSGMISTIGAVASVSGLLLLLNSVIGAGLPLPGPWWLAPALMSGGGLLVLALALLAWPLRSGVPERAAVAQTYRTVAELLAAGATDGYEDARQAVTQSLNQSYDLVLARRALHHGRSPELVRLLAQLNAITPVVEAAPAAHQAGRPLPPEVPEAVRHLADAVETGYSGPIGLNIPAPADHTSRAVEQALRHTAEVVGSRSPDLRTTGLATSDDRLGRPAALRVRAAGAARDVVMSGGSWRYGLRLALCVGLAQVLVSTVPVPRSYWVALTITFVLKPDFGSVFSRALLRALGTVAGLVVAAAVLVQVPRGWWDVPVILVLATLIPALTPRGYGYQTAAITPVIILLSDLLNHQGTALLLPRLLDSLMGCAIALVAGYLLWPESWHTRVGDRLANAVADTARYVESAFRPDTGGAARARMRRRLYRDLSVVRTEFQRALTEPPPTGRRAAAWWPLVVAVERIVDATTAARVHIKQGAKPPSDAEIDQVVVQLRELSDGLRRVETLYAVRTDLSGPADSVLEPLRQEVAAARAVTSPK</sequence>
<feature type="transmembrane region" description="Helical" evidence="7">
    <location>
        <begin position="400"/>
        <end position="419"/>
    </location>
</feature>
<evidence type="ECO:0000256" key="3">
    <source>
        <dbReference type="ARBA" id="ARBA00022692"/>
    </source>
</evidence>
<evidence type="ECO:0000313" key="9">
    <source>
        <dbReference type="EMBL" id="MDQ0934169.1"/>
    </source>
</evidence>
<evidence type="ECO:0000256" key="7">
    <source>
        <dbReference type="SAM" id="Phobius"/>
    </source>
</evidence>
<gene>
    <name evidence="9" type="ORF">QFZ49_004109</name>
</gene>
<evidence type="ECO:0000256" key="6">
    <source>
        <dbReference type="ARBA" id="ARBA00043993"/>
    </source>
</evidence>
<dbReference type="PANTHER" id="PTHR30509">
    <property type="entry name" value="P-HYDROXYBENZOIC ACID EFFLUX PUMP SUBUNIT-RELATED"/>
    <property type="match status" value="1"/>
</dbReference>
<evidence type="ECO:0000256" key="5">
    <source>
        <dbReference type="ARBA" id="ARBA00023136"/>
    </source>
</evidence>
<dbReference type="InterPro" id="IPR049453">
    <property type="entry name" value="Memb_transporter_dom"/>
</dbReference>
<proteinExistence type="inferred from homology"/>
<feature type="transmembrane region" description="Helical" evidence="7">
    <location>
        <begin position="78"/>
        <end position="99"/>
    </location>
</feature>
<feature type="transmembrane region" description="Helical" evidence="7">
    <location>
        <begin position="476"/>
        <end position="494"/>
    </location>
</feature>
<dbReference type="PANTHER" id="PTHR30509:SF9">
    <property type="entry name" value="MULTIDRUG RESISTANCE PROTEIN MDTO"/>
    <property type="match status" value="1"/>
</dbReference>
<comment type="subcellular location">
    <subcellularLocation>
        <location evidence="1">Cell membrane</location>
        <topology evidence="1">Multi-pass membrane protein</topology>
    </subcellularLocation>
</comment>
<evidence type="ECO:0000256" key="1">
    <source>
        <dbReference type="ARBA" id="ARBA00004651"/>
    </source>
</evidence>
<feature type="transmembrane region" description="Helical" evidence="7">
    <location>
        <begin position="147"/>
        <end position="171"/>
    </location>
</feature>
<keyword evidence="10" id="KW-1185">Reference proteome</keyword>
<reference evidence="9 10" key="1">
    <citation type="submission" date="2023-07" db="EMBL/GenBank/DDBJ databases">
        <title>Comparative genomics of wheat-associated soil bacteria to identify genetic determinants of phenazine resistance.</title>
        <authorList>
            <person name="Mouncey N."/>
        </authorList>
    </citation>
    <scope>NUCLEOTIDE SEQUENCE [LARGE SCALE GENOMIC DNA]</scope>
    <source>
        <strain evidence="9 10">W2I16</strain>
    </source>
</reference>
<keyword evidence="3 7" id="KW-0812">Transmembrane</keyword>
<feature type="transmembrane region" description="Helical" evidence="7">
    <location>
        <begin position="35"/>
        <end position="58"/>
    </location>
</feature>
<feature type="transmembrane region" description="Helical" evidence="7">
    <location>
        <begin position="359"/>
        <end position="380"/>
    </location>
</feature>
<evidence type="ECO:0000259" key="8">
    <source>
        <dbReference type="Pfam" id="PF13515"/>
    </source>
</evidence>
<organism evidence="9 10">
    <name type="scientific">Streptomyces turgidiscabies</name>
    <dbReference type="NCBI Taxonomy" id="85558"/>
    <lineage>
        <taxon>Bacteria</taxon>
        <taxon>Bacillati</taxon>
        <taxon>Actinomycetota</taxon>
        <taxon>Actinomycetes</taxon>
        <taxon>Kitasatosporales</taxon>
        <taxon>Streptomycetaceae</taxon>
        <taxon>Streptomyces</taxon>
    </lineage>
</organism>
<protein>
    <submittedName>
        <fullName evidence="9">Membrane protein YccC</fullName>
    </submittedName>
</protein>